<evidence type="ECO:0008006" key="4">
    <source>
        <dbReference type="Google" id="ProtNLM"/>
    </source>
</evidence>
<protein>
    <recommendedName>
        <fullName evidence="4">Peptidase inhibitor family I36</fullName>
    </recommendedName>
</protein>
<proteinExistence type="predicted"/>
<feature type="signal peptide" evidence="1">
    <location>
        <begin position="1"/>
        <end position="30"/>
    </location>
</feature>
<organism evidence="2 3">
    <name type="scientific">Amycolatopsis eburnea</name>
    <dbReference type="NCBI Taxonomy" id="2267691"/>
    <lineage>
        <taxon>Bacteria</taxon>
        <taxon>Bacillati</taxon>
        <taxon>Actinomycetota</taxon>
        <taxon>Actinomycetes</taxon>
        <taxon>Pseudonocardiales</taxon>
        <taxon>Pseudonocardiaceae</taxon>
        <taxon>Amycolatopsis</taxon>
    </lineage>
</organism>
<comment type="caution">
    <text evidence="2">The sequence shown here is derived from an EMBL/GenBank/DDBJ whole genome shotgun (WGS) entry which is preliminary data.</text>
</comment>
<dbReference type="AlphaFoldDB" id="A0A427TCJ3"/>
<evidence type="ECO:0000313" key="2">
    <source>
        <dbReference type="EMBL" id="RSD20150.1"/>
    </source>
</evidence>
<name>A0A427TCJ3_9PSEU</name>
<feature type="chain" id="PRO_5039471995" description="Peptidase inhibitor family I36" evidence="1">
    <location>
        <begin position="31"/>
        <end position="120"/>
    </location>
</feature>
<keyword evidence="1" id="KW-0732">Signal</keyword>
<accession>A0A427TCJ3</accession>
<sequence>MIIMRRGCLHAMSVVAAAVLPLVMATASYAGEQRAAPVSAQASCSAGYFCFFNSSWVSLGYVSPIAPGQCWDGNAYAWTNSINHTGVPQRITSGLSCGGVAIVIPNGGQHVGGSWHSLGG</sequence>
<gene>
    <name evidence="2" type="ORF">EIY87_18270</name>
</gene>
<evidence type="ECO:0000256" key="1">
    <source>
        <dbReference type="SAM" id="SignalP"/>
    </source>
</evidence>
<keyword evidence="3" id="KW-1185">Reference proteome</keyword>
<dbReference type="EMBL" id="RSEC01000036">
    <property type="protein sequence ID" value="RSD20150.1"/>
    <property type="molecule type" value="Genomic_DNA"/>
</dbReference>
<evidence type="ECO:0000313" key="3">
    <source>
        <dbReference type="Proteomes" id="UP000267081"/>
    </source>
</evidence>
<dbReference type="Proteomes" id="UP000267081">
    <property type="component" value="Unassembled WGS sequence"/>
</dbReference>
<reference evidence="2 3" key="1">
    <citation type="submission" date="2018-12" db="EMBL/GenBank/DDBJ databases">
        <title>Amycolatopsis eburnea sp. nov. actinomycete associate with arbuscular mycorrhiza fungal spore.</title>
        <authorList>
            <person name="Lumyong S."/>
            <person name="Chaiya L."/>
        </authorList>
    </citation>
    <scope>NUCLEOTIDE SEQUENCE [LARGE SCALE GENOMIC DNA]</scope>
    <source>
        <strain evidence="2 3">GLM-1</strain>
    </source>
</reference>